<sequence length="193" mass="19827">MLKRIAVATAIGASMFGLAGVGASSLATGTNNGTVQQSNALTATCQSGLNSTLDFSNVVTKDDVTAARVFQQSVEPKCSGEMLQIALKMNNGAVVYSNKVWIPTSNVTTAQQEAFLLGGSTNLSEFGYAVYGEDLYPQFPQGVCANAVVSTVVTVADQINSPGSNTSSAVDGTLPTCTGHDAFFTNTSKPPAA</sequence>
<dbReference type="Proteomes" id="UP000437736">
    <property type="component" value="Unassembled WGS sequence"/>
</dbReference>
<gene>
    <name evidence="2" type="ORF">GHK86_03050</name>
</gene>
<feature type="signal peptide" evidence="1">
    <location>
        <begin position="1"/>
        <end position="19"/>
    </location>
</feature>
<reference evidence="2 3" key="1">
    <citation type="submission" date="2019-11" db="EMBL/GenBank/DDBJ databases">
        <title>Acidiferrimicrobium australis gen. nov., sp. nov., an acidophilic and obligately heterotrophic, member of the Actinobacteria that catalyses dissimilatory oxido- reduction of iron isolated from metal-rich acidic water in Chile.</title>
        <authorList>
            <person name="Gonzalez D."/>
            <person name="Huber K."/>
            <person name="Hedrich S."/>
            <person name="Rojas-Villalobos C."/>
            <person name="Quatrini R."/>
            <person name="Dinamarca M.A."/>
            <person name="Schwarz A."/>
            <person name="Canales C."/>
            <person name="Nancucheo I."/>
        </authorList>
    </citation>
    <scope>NUCLEOTIDE SEQUENCE [LARGE SCALE GENOMIC DNA]</scope>
    <source>
        <strain evidence="2 3">USS-CCA1</strain>
    </source>
</reference>
<keyword evidence="3" id="KW-1185">Reference proteome</keyword>
<evidence type="ECO:0000313" key="3">
    <source>
        <dbReference type="Proteomes" id="UP000437736"/>
    </source>
</evidence>
<name>A0ABW9QQT0_9ACTN</name>
<dbReference type="EMBL" id="WJHE01000121">
    <property type="protein sequence ID" value="MST31706.1"/>
    <property type="molecule type" value="Genomic_DNA"/>
</dbReference>
<feature type="chain" id="PRO_5046993103" description="Secreted protein" evidence="1">
    <location>
        <begin position="20"/>
        <end position="193"/>
    </location>
</feature>
<keyword evidence="1" id="KW-0732">Signal</keyword>
<comment type="caution">
    <text evidence="2">The sequence shown here is derived from an EMBL/GenBank/DDBJ whole genome shotgun (WGS) entry which is preliminary data.</text>
</comment>
<organism evidence="2 3">
    <name type="scientific">Acidiferrimicrobium australe</name>
    <dbReference type="NCBI Taxonomy" id="2664430"/>
    <lineage>
        <taxon>Bacteria</taxon>
        <taxon>Bacillati</taxon>
        <taxon>Actinomycetota</taxon>
        <taxon>Acidimicrobiia</taxon>
        <taxon>Acidimicrobiales</taxon>
        <taxon>Acidimicrobiaceae</taxon>
        <taxon>Acidiferrimicrobium</taxon>
    </lineage>
</organism>
<proteinExistence type="predicted"/>
<evidence type="ECO:0000313" key="2">
    <source>
        <dbReference type="EMBL" id="MST31706.1"/>
    </source>
</evidence>
<evidence type="ECO:0000256" key="1">
    <source>
        <dbReference type="SAM" id="SignalP"/>
    </source>
</evidence>
<accession>A0ABW9QQT0</accession>
<evidence type="ECO:0008006" key="4">
    <source>
        <dbReference type="Google" id="ProtNLM"/>
    </source>
</evidence>
<protein>
    <recommendedName>
        <fullName evidence="4">Secreted protein</fullName>
    </recommendedName>
</protein>